<comment type="cofactor">
    <cofactor evidence="1">
        <name>Fe cation</name>
        <dbReference type="ChEBI" id="CHEBI:24875"/>
    </cofactor>
</comment>
<evidence type="ECO:0000256" key="3">
    <source>
        <dbReference type="ARBA" id="ARBA00022723"/>
    </source>
</evidence>
<dbReference type="PANTHER" id="PTHR20883:SF15">
    <property type="entry name" value="PHYTANOYL-COA DIOXYGENASE DOMAIN-CONTAINING PROTEIN 1"/>
    <property type="match status" value="1"/>
</dbReference>
<reference evidence="6" key="1">
    <citation type="submission" date="2013-07" db="EMBL/GenBank/DDBJ databases">
        <title>The Genome Sequence of Cryptococcus bestiolae CBS10118.</title>
        <authorList>
            <consortium name="The Broad Institute Genome Sequencing Platform"/>
            <person name="Cuomo C."/>
            <person name="Litvintseva A."/>
            <person name="Chen Y."/>
            <person name="Heitman J."/>
            <person name="Sun S."/>
            <person name="Springer D."/>
            <person name="Dromer F."/>
            <person name="Young S.K."/>
            <person name="Zeng Q."/>
            <person name="Gargeya S."/>
            <person name="Fitzgerald M."/>
            <person name="Abouelleil A."/>
            <person name="Alvarado L."/>
            <person name="Berlin A.M."/>
            <person name="Chapman S.B."/>
            <person name="Dewar J."/>
            <person name="Goldberg J."/>
            <person name="Griggs A."/>
            <person name="Gujja S."/>
            <person name="Hansen M."/>
            <person name="Howarth C."/>
            <person name="Imamovic A."/>
            <person name="Larimer J."/>
            <person name="McCowan C."/>
            <person name="Murphy C."/>
            <person name="Pearson M."/>
            <person name="Priest M."/>
            <person name="Roberts A."/>
            <person name="Saif S."/>
            <person name="Shea T."/>
            <person name="Sykes S."/>
            <person name="Wortman J."/>
            <person name="Nusbaum C."/>
            <person name="Birren B."/>
        </authorList>
    </citation>
    <scope>NUCLEOTIDE SEQUENCE [LARGE SCALE GENOMIC DNA]</scope>
    <source>
        <strain evidence="6">CBS 10118</strain>
    </source>
</reference>
<sequence length="366" mass="40861">MNVLTPSQLEQWKSDGYLLLPSFFSPEDVKEMLDEAKRLCDEFDIEGHPLTAFKTAADGEHVGDDYFLNSNDKACLHLPQLLTLCIIHGPITTQDIASPSRSKSHINSSQPELTPSHPQIRYFLEPTATSPATPDTPAKLLVPPSQSINKIGHALAVLNPIFHKYTLENEKIRGVARDLDEQRDPRVLQSMIICKQPRIGGTVPCHNDSTFLYTDPPSAIGFWIALEDCQPSNGCLSFLPGSHKTARISSRFIRNPSGKGTTFIDLPDVKKNEEDWEGMEGWRESDCKAGTLVLIHGSVMHKSPPNLSDKTRFIYTFHMIEGAEGTKYDEKNWYVPVSFYLLSTRPKLNVQETEIEGGQGLICDVV</sequence>
<dbReference type="Pfam" id="PF05721">
    <property type="entry name" value="PhyH"/>
    <property type="match status" value="1"/>
</dbReference>
<proteinExistence type="inferred from homology"/>
<protein>
    <submittedName>
        <fullName evidence="6">Phytanoyl-CoA dioxygenase</fullName>
    </submittedName>
</protein>
<evidence type="ECO:0000313" key="6">
    <source>
        <dbReference type="EMBL" id="OCF23071.1"/>
    </source>
</evidence>
<reference evidence="6" key="2">
    <citation type="submission" date="2014-01" db="EMBL/GenBank/DDBJ databases">
        <title>Evolution of pathogenesis and genome organization in the Tremellales.</title>
        <authorList>
            <person name="Cuomo C."/>
            <person name="Litvintseva A."/>
            <person name="Heitman J."/>
            <person name="Chen Y."/>
            <person name="Sun S."/>
            <person name="Springer D."/>
            <person name="Dromer F."/>
            <person name="Young S."/>
            <person name="Zeng Q."/>
            <person name="Chapman S."/>
            <person name="Gujja S."/>
            <person name="Saif S."/>
            <person name="Birren B."/>
        </authorList>
    </citation>
    <scope>NUCLEOTIDE SEQUENCE</scope>
    <source>
        <strain evidence="6">CBS 10118</strain>
    </source>
</reference>
<name>A0A1B9FWE1_9TREE</name>
<keyword evidence="3" id="KW-0479">Metal-binding</keyword>
<evidence type="ECO:0000256" key="1">
    <source>
        <dbReference type="ARBA" id="ARBA00001962"/>
    </source>
</evidence>
<accession>A0A1B9FWE1</accession>
<dbReference type="AlphaFoldDB" id="A0A1B9FWE1"/>
<keyword evidence="6" id="KW-0560">Oxidoreductase</keyword>
<dbReference type="STRING" id="1296100.A0A1B9FWE1"/>
<evidence type="ECO:0000256" key="2">
    <source>
        <dbReference type="ARBA" id="ARBA00005830"/>
    </source>
</evidence>
<keyword evidence="4" id="KW-0408">Iron</keyword>
<feature type="region of interest" description="Disordered" evidence="5">
    <location>
        <begin position="96"/>
        <end position="116"/>
    </location>
</feature>
<evidence type="ECO:0000256" key="4">
    <source>
        <dbReference type="ARBA" id="ARBA00023004"/>
    </source>
</evidence>
<dbReference type="GO" id="GO:0051213">
    <property type="term" value="F:dioxygenase activity"/>
    <property type="evidence" value="ECO:0007669"/>
    <property type="project" value="UniProtKB-KW"/>
</dbReference>
<gene>
    <name evidence="6" type="ORF">I302_07422</name>
</gene>
<organism evidence="6">
    <name type="scientific">Kwoniella bestiolae CBS 10118</name>
    <dbReference type="NCBI Taxonomy" id="1296100"/>
    <lineage>
        <taxon>Eukaryota</taxon>
        <taxon>Fungi</taxon>
        <taxon>Dikarya</taxon>
        <taxon>Basidiomycota</taxon>
        <taxon>Agaricomycotina</taxon>
        <taxon>Tremellomycetes</taxon>
        <taxon>Tremellales</taxon>
        <taxon>Cryptococcaceae</taxon>
        <taxon>Kwoniella</taxon>
    </lineage>
</organism>
<comment type="similarity">
    <text evidence="2">Belongs to the PhyH family.</text>
</comment>
<dbReference type="PANTHER" id="PTHR20883">
    <property type="entry name" value="PHYTANOYL-COA DIOXYGENASE DOMAIN CONTAINING 1"/>
    <property type="match status" value="1"/>
</dbReference>
<evidence type="ECO:0000256" key="5">
    <source>
        <dbReference type="SAM" id="MobiDB-lite"/>
    </source>
</evidence>
<dbReference type="OrthoDB" id="445007at2759"/>
<keyword evidence="6" id="KW-0223">Dioxygenase</keyword>
<dbReference type="Gene3D" id="2.60.120.620">
    <property type="entry name" value="q2cbj1_9rhob like domain"/>
    <property type="match status" value="2"/>
</dbReference>
<dbReference type="SUPFAM" id="SSF51197">
    <property type="entry name" value="Clavaminate synthase-like"/>
    <property type="match status" value="1"/>
</dbReference>
<dbReference type="VEuPathDB" id="FungiDB:I302_07422"/>
<dbReference type="GO" id="GO:0046872">
    <property type="term" value="F:metal ion binding"/>
    <property type="evidence" value="ECO:0007669"/>
    <property type="project" value="UniProtKB-KW"/>
</dbReference>
<dbReference type="InterPro" id="IPR008775">
    <property type="entry name" value="Phytyl_CoA_dOase-like"/>
</dbReference>
<dbReference type="EMBL" id="KI894024">
    <property type="protein sequence ID" value="OCF23071.1"/>
    <property type="molecule type" value="Genomic_DNA"/>
</dbReference>